<name>A0A1I3DN78_9PLAN</name>
<dbReference type="EMBL" id="FOQD01000003">
    <property type="protein sequence ID" value="SFH88194.1"/>
    <property type="molecule type" value="Genomic_DNA"/>
</dbReference>
<evidence type="ECO:0008006" key="4">
    <source>
        <dbReference type="Google" id="ProtNLM"/>
    </source>
</evidence>
<accession>A0A1I3DN78</accession>
<evidence type="ECO:0000313" key="2">
    <source>
        <dbReference type="EMBL" id="SFH88194.1"/>
    </source>
</evidence>
<keyword evidence="3" id="KW-1185">Reference proteome</keyword>
<evidence type="ECO:0000256" key="1">
    <source>
        <dbReference type="SAM" id="Phobius"/>
    </source>
</evidence>
<gene>
    <name evidence="2" type="ORF">SAMN05421753_103333</name>
</gene>
<feature type="transmembrane region" description="Helical" evidence="1">
    <location>
        <begin position="49"/>
        <end position="69"/>
    </location>
</feature>
<evidence type="ECO:0000313" key="3">
    <source>
        <dbReference type="Proteomes" id="UP000199518"/>
    </source>
</evidence>
<dbReference type="OrthoDB" id="252901at2"/>
<dbReference type="InterPro" id="IPR029062">
    <property type="entry name" value="Class_I_gatase-like"/>
</dbReference>
<dbReference type="PANTHER" id="PTHR37947:SF1">
    <property type="entry name" value="BLL2462 PROTEIN"/>
    <property type="match status" value="1"/>
</dbReference>
<sequence>MRHWLWISGITLAFLAVAWLLAGLISAFGSSLFGEWQLVFQNANDPWRWWGLTVLCGACVATIAVLFTYERRLISWQLGFTLLGLRLALILVIFLTLLEPVWTWSYDRSQPERVLLALDVSQSMDTVDMQASELEKLRWADALGLFGSDDAQTRAKIWIADLKAGKEPEWVLPDEETDPARRERLAQVRKENLQSQLTEVAKLPRIEILRRAIAAVPDAVVGALSKASVLQLAAFAQNSAPIELRQLQQPLDPALLNIDRTHSNLADAAEAAHSGSNDAPLAGVILLSDGHDTDTPATAALVNRLQGLGVPVHTVLVGSEQRPRDLSILHVDHPETVFLKDKPLVKTILQTSGFEGESLTVYLQSLDSPDDDPLQRTIKPTGPSTEADFTLTEMPVGRHKYRIWTDVAPMETRDDNNSAEFALSVVDDRARVLVIEGESRWEFRFLDDTLSRDPQVSLECVLFEQPFLGILKKPFFPTKLDELGPAPAQGTQFAAYDLVLIGDVSPEDLRAQHWQELDRYVRQEGGTLILTAGKRFFPFAYQGTLAEELLPIVEPRLLKLDEAKQIGPPPARGFRLTIAADGDPLPMFQLDGDRAKSLRIWSELPGHLWGIVGKVRGGASVWAAGLAPGERPTLDSERQNAIIAQHYVGAGQVVWIGIDSTWRWRYLVGDVYHHRFWGQLIRWAVSFKASAGNDSLRLGLREAVIRAGQTAHVQVRIDERFLAQNPNLKAQAVLTRQAADRPYSQTIDLATREGNALLLESQAPGLPPGEYKVQLKLTGGETQQELPEVLLVVNAELTPELQDVHANRPLLEQIASATGGQFLQLNELHRLPELFQDANQTEHIREEVPLYSHWLILILFSGIAMTEWVLRKLNGLP</sequence>
<proteinExistence type="predicted"/>
<dbReference type="Gene3D" id="3.40.50.880">
    <property type="match status" value="1"/>
</dbReference>
<dbReference type="Gene3D" id="3.40.50.410">
    <property type="entry name" value="von Willebrand factor, type A domain"/>
    <property type="match status" value="1"/>
</dbReference>
<protein>
    <recommendedName>
        <fullName evidence="4">VWFA domain-containing protein</fullName>
    </recommendedName>
</protein>
<dbReference type="AlphaFoldDB" id="A0A1I3DN78"/>
<dbReference type="Proteomes" id="UP000199518">
    <property type="component" value="Unassembled WGS sequence"/>
</dbReference>
<dbReference type="PANTHER" id="PTHR37947">
    <property type="entry name" value="BLL2462 PROTEIN"/>
    <property type="match status" value="1"/>
</dbReference>
<dbReference type="STRING" id="1576369.SAMN05421753_103333"/>
<keyword evidence="1" id="KW-1133">Transmembrane helix</keyword>
<reference evidence="3" key="1">
    <citation type="submission" date="2016-10" db="EMBL/GenBank/DDBJ databases">
        <authorList>
            <person name="Varghese N."/>
            <person name="Submissions S."/>
        </authorList>
    </citation>
    <scope>NUCLEOTIDE SEQUENCE [LARGE SCALE GENOMIC DNA]</scope>
    <source>
        <strain evidence="3">DSM 26348</strain>
    </source>
</reference>
<dbReference type="InterPro" id="IPR036465">
    <property type="entry name" value="vWFA_dom_sf"/>
</dbReference>
<organism evidence="2 3">
    <name type="scientific">Planctomicrobium piriforme</name>
    <dbReference type="NCBI Taxonomy" id="1576369"/>
    <lineage>
        <taxon>Bacteria</taxon>
        <taxon>Pseudomonadati</taxon>
        <taxon>Planctomycetota</taxon>
        <taxon>Planctomycetia</taxon>
        <taxon>Planctomycetales</taxon>
        <taxon>Planctomycetaceae</taxon>
        <taxon>Planctomicrobium</taxon>
    </lineage>
</organism>
<keyword evidence="1" id="KW-0472">Membrane</keyword>
<keyword evidence="1" id="KW-0812">Transmembrane</keyword>
<feature type="transmembrane region" description="Helical" evidence="1">
    <location>
        <begin position="7"/>
        <end position="29"/>
    </location>
</feature>
<dbReference type="SUPFAM" id="SSF52317">
    <property type="entry name" value="Class I glutamine amidotransferase-like"/>
    <property type="match status" value="1"/>
</dbReference>
<dbReference type="RefSeq" id="WP_092048349.1">
    <property type="nucleotide sequence ID" value="NZ_FOQD01000003.1"/>
</dbReference>
<feature type="transmembrane region" description="Helical" evidence="1">
    <location>
        <begin position="76"/>
        <end position="98"/>
    </location>
</feature>